<dbReference type="Pfam" id="PF13499">
    <property type="entry name" value="EF-hand_7"/>
    <property type="match status" value="1"/>
</dbReference>
<sequence>MATNSGFSAQEVQELKEKFTTFDTNNDGRVDASELLELTKTLGETATQEELDFVLKSFDKNADGGLDFTEFLELMNTLRSVGRN</sequence>
<dbReference type="PROSITE" id="PS50222">
    <property type="entry name" value="EF_HAND_2"/>
    <property type="match status" value="2"/>
</dbReference>
<evidence type="ECO:0000256" key="1">
    <source>
        <dbReference type="ARBA" id="ARBA00022737"/>
    </source>
</evidence>
<evidence type="ECO:0000313" key="4">
    <source>
        <dbReference type="EMBL" id="KAG0018986.1"/>
    </source>
</evidence>
<keyword evidence="5" id="KW-1185">Reference proteome</keyword>
<dbReference type="SUPFAM" id="SSF47473">
    <property type="entry name" value="EF-hand"/>
    <property type="match status" value="1"/>
</dbReference>
<organism evidence="4 5">
    <name type="scientific">Entomortierella chlamydospora</name>
    <dbReference type="NCBI Taxonomy" id="101097"/>
    <lineage>
        <taxon>Eukaryota</taxon>
        <taxon>Fungi</taxon>
        <taxon>Fungi incertae sedis</taxon>
        <taxon>Mucoromycota</taxon>
        <taxon>Mortierellomycotina</taxon>
        <taxon>Mortierellomycetes</taxon>
        <taxon>Mortierellales</taxon>
        <taxon>Mortierellaceae</taxon>
        <taxon>Entomortierella</taxon>
    </lineage>
</organism>
<dbReference type="InterPro" id="IPR018247">
    <property type="entry name" value="EF_Hand_1_Ca_BS"/>
</dbReference>
<dbReference type="CDD" id="cd00051">
    <property type="entry name" value="EFh"/>
    <property type="match status" value="1"/>
</dbReference>
<protein>
    <recommendedName>
        <fullName evidence="3">EF-hand domain-containing protein</fullName>
    </recommendedName>
</protein>
<keyword evidence="2" id="KW-0106">Calcium</keyword>
<dbReference type="PROSITE" id="PS00018">
    <property type="entry name" value="EF_HAND_1"/>
    <property type="match status" value="1"/>
</dbReference>
<evidence type="ECO:0000256" key="2">
    <source>
        <dbReference type="ARBA" id="ARBA00022837"/>
    </source>
</evidence>
<dbReference type="EMBL" id="JAAAID010000319">
    <property type="protein sequence ID" value="KAG0018986.1"/>
    <property type="molecule type" value="Genomic_DNA"/>
</dbReference>
<feature type="domain" description="EF-hand" evidence="3">
    <location>
        <begin position="46"/>
        <end position="81"/>
    </location>
</feature>
<dbReference type="OrthoDB" id="26525at2759"/>
<dbReference type="Proteomes" id="UP000703661">
    <property type="component" value="Unassembled WGS sequence"/>
</dbReference>
<dbReference type="Gene3D" id="1.10.238.10">
    <property type="entry name" value="EF-hand"/>
    <property type="match status" value="1"/>
</dbReference>
<keyword evidence="1" id="KW-0677">Repeat</keyword>
<dbReference type="PANTHER" id="PTHR23049">
    <property type="entry name" value="MYOSIN REGULATORY LIGHT CHAIN 2"/>
    <property type="match status" value="1"/>
</dbReference>
<reference evidence="4" key="1">
    <citation type="journal article" date="2020" name="Fungal Divers.">
        <title>Resolving the Mortierellaceae phylogeny through synthesis of multi-gene phylogenetics and phylogenomics.</title>
        <authorList>
            <person name="Vandepol N."/>
            <person name="Liber J."/>
            <person name="Desiro A."/>
            <person name="Na H."/>
            <person name="Kennedy M."/>
            <person name="Barry K."/>
            <person name="Grigoriev I.V."/>
            <person name="Miller A.N."/>
            <person name="O'Donnell K."/>
            <person name="Stajich J.E."/>
            <person name="Bonito G."/>
        </authorList>
    </citation>
    <scope>NUCLEOTIDE SEQUENCE</scope>
    <source>
        <strain evidence="4">NRRL 2769</strain>
    </source>
</reference>
<dbReference type="InterPro" id="IPR050403">
    <property type="entry name" value="Myosin_RLC"/>
</dbReference>
<feature type="domain" description="EF-hand" evidence="3">
    <location>
        <begin position="10"/>
        <end position="45"/>
    </location>
</feature>
<dbReference type="InterPro" id="IPR002048">
    <property type="entry name" value="EF_hand_dom"/>
</dbReference>
<evidence type="ECO:0000259" key="3">
    <source>
        <dbReference type="PROSITE" id="PS50222"/>
    </source>
</evidence>
<dbReference type="GO" id="GO:0005509">
    <property type="term" value="F:calcium ion binding"/>
    <property type="evidence" value="ECO:0007669"/>
    <property type="project" value="InterPro"/>
</dbReference>
<gene>
    <name evidence="4" type="ORF">BGZ80_006456</name>
</gene>
<evidence type="ECO:0000313" key="5">
    <source>
        <dbReference type="Proteomes" id="UP000703661"/>
    </source>
</evidence>
<accession>A0A9P6N003</accession>
<name>A0A9P6N003_9FUNG</name>
<dbReference type="InterPro" id="IPR011992">
    <property type="entry name" value="EF-hand-dom_pair"/>
</dbReference>
<dbReference type="AlphaFoldDB" id="A0A9P6N003"/>
<comment type="caution">
    <text evidence="4">The sequence shown here is derived from an EMBL/GenBank/DDBJ whole genome shotgun (WGS) entry which is preliminary data.</text>
</comment>
<proteinExistence type="predicted"/>
<dbReference type="SMART" id="SM00054">
    <property type="entry name" value="EFh"/>
    <property type="match status" value="2"/>
</dbReference>